<proteinExistence type="predicted"/>
<dbReference type="SUPFAM" id="SSF100950">
    <property type="entry name" value="NagB/RpiA/CoA transferase-like"/>
    <property type="match status" value="1"/>
</dbReference>
<gene>
    <name evidence="2" type="ORF">VNE69_04170</name>
</gene>
<dbReference type="EMBL" id="CP142729">
    <property type="protein sequence ID" value="WUR03348.1"/>
    <property type="molecule type" value="Genomic_DNA"/>
</dbReference>
<dbReference type="RefSeq" id="XP_065329493.1">
    <property type="nucleotide sequence ID" value="XM_065473421.1"/>
</dbReference>
<evidence type="ECO:0000313" key="3">
    <source>
        <dbReference type="Proteomes" id="UP001334084"/>
    </source>
</evidence>
<dbReference type="GeneID" id="90541160"/>
<dbReference type="Pfam" id="PF01182">
    <property type="entry name" value="Glucosamine_iso"/>
    <property type="match status" value="1"/>
</dbReference>
<organism evidence="2 3">
    <name type="scientific">Vairimorpha necatrix</name>
    <dbReference type="NCBI Taxonomy" id="6039"/>
    <lineage>
        <taxon>Eukaryota</taxon>
        <taxon>Fungi</taxon>
        <taxon>Fungi incertae sedis</taxon>
        <taxon>Microsporidia</taxon>
        <taxon>Nosematidae</taxon>
        <taxon>Vairimorpha</taxon>
    </lineage>
</organism>
<dbReference type="PANTHER" id="PTHR11054:SF0">
    <property type="entry name" value="6-PHOSPHOGLUCONOLACTONASE"/>
    <property type="match status" value="1"/>
</dbReference>
<dbReference type="PANTHER" id="PTHR11054">
    <property type="entry name" value="6-PHOSPHOGLUCONOLACTONASE"/>
    <property type="match status" value="1"/>
</dbReference>
<reference evidence="2" key="1">
    <citation type="journal article" date="2024" name="BMC Genomics">
        <title>Functional annotation of a divergent genome using sequence and structure-based similarity.</title>
        <authorList>
            <person name="Svedberg D."/>
            <person name="Winiger R.R."/>
            <person name="Berg A."/>
            <person name="Sharma H."/>
            <person name="Tellgren-Roth C."/>
            <person name="Debrunner-Vossbrinck B.A."/>
            <person name="Vossbrinck C.R."/>
            <person name="Barandun J."/>
        </authorList>
    </citation>
    <scope>NUCLEOTIDE SEQUENCE</scope>
    <source>
        <strain evidence="2">Illinois isolate</strain>
    </source>
</reference>
<sequence length="198" mass="22675">MKYCLTQDFKLEIFNLLQNCDKQPLNLMIAGGSLLSILDNNKISTLDSSKWKIFYADERCQITHSNYIGSKPFLSHLKTNNINKIDVVVDDPVAHYTNLLEPIDLCLLGIGGDGHICSLFPDLDDLDYKSDVIKVFNPNVVSPDRITVTLNFLNTKVRNLYFVIPPKDKVKDIVKPHDRICDRLKIDYTCIIDKRFNI</sequence>
<dbReference type="KEGG" id="vnx:VNE69_04170"/>
<keyword evidence="3" id="KW-1185">Reference proteome</keyword>
<dbReference type="AlphaFoldDB" id="A0AAX4JBK7"/>
<dbReference type="InterPro" id="IPR037171">
    <property type="entry name" value="NagB/RpiA_transferase-like"/>
</dbReference>
<dbReference type="InterPro" id="IPR039104">
    <property type="entry name" value="6PGL"/>
</dbReference>
<feature type="domain" description="Glucosamine/galactosamine-6-phosphate isomerase" evidence="1">
    <location>
        <begin position="16"/>
        <end position="169"/>
    </location>
</feature>
<evidence type="ECO:0000313" key="2">
    <source>
        <dbReference type="EMBL" id="WUR03348.1"/>
    </source>
</evidence>
<dbReference type="Proteomes" id="UP001334084">
    <property type="component" value="Chromosome 4"/>
</dbReference>
<name>A0AAX4JBK7_9MICR</name>
<dbReference type="Gene3D" id="3.40.50.1360">
    <property type="match status" value="1"/>
</dbReference>
<accession>A0AAX4JBK7</accession>
<dbReference type="InterPro" id="IPR006148">
    <property type="entry name" value="Glc/Gal-6P_isomerase"/>
</dbReference>
<dbReference type="GO" id="GO:0005975">
    <property type="term" value="P:carbohydrate metabolic process"/>
    <property type="evidence" value="ECO:0007669"/>
    <property type="project" value="InterPro"/>
</dbReference>
<protein>
    <submittedName>
        <fullName evidence="2">6-phosphogluconolactonase (6PGL)</fullName>
    </submittedName>
</protein>
<evidence type="ECO:0000259" key="1">
    <source>
        <dbReference type="Pfam" id="PF01182"/>
    </source>
</evidence>